<comment type="similarity">
    <text evidence="1">Belongs to the type-B carboxylesterase/lipase family.</text>
</comment>
<evidence type="ECO:0000256" key="2">
    <source>
        <dbReference type="ARBA" id="ARBA00022487"/>
    </source>
</evidence>
<keyword evidence="7" id="KW-1185">Reference proteome</keyword>
<evidence type="ECO:0000256" key="4">
    <source>
        <dbReference type="ARBA" id="ARBA00023180"/>
    </source>
</evidence>
<keyword evidence="2" id="KW-0719">Serine esterase</keyword>
<accession>A0A0T6BAP9</accession>
<evidence type="ECO:0000313" key="7">
    <source>
        <dbReference type="Proteomes" id="UP000051574"/>
    </source>
</evidence>
<gene>
    <name evidence="6" type="ORF">AMK59_581</name>
</gene>
<name>A0A0T6BAP9_9SCAR</name>
<dbReference type="InterPro" id="IPR029058">
    <property type="entry name" value="AB_hydrolase_fold"/>
</dbReference>
<keyword evidence="3" id="KW-0378">Hydrolase</keyword>
<feature type="non-terminal residue" evidence="6">
    <location>
        <position position="134"/>
    </location>
</feature>
<organism evidence="6 7">
    <name type="scientific">Oryctes borbonicus</name>
    <dbReference type="NCBI Taxonomy" id="1629725"/>
    <lineage>
        <taxon>Eukaryota</taxon>
        <taxon>Metazoa</taxon>
        <taxon>Ecdysozoa</taxon>
        <taxon>Arthropoda</taxon>
        <taxon>Hexapoda</taxon>
        <taxon>Insecta</taxon>
        <taxon>Pterygota</taxon>
        <taxon>Neoptera</taxon>
        <taxon>Endopterygota</taxon>
        <taxon>Coleoptera</taxon>
        <taxon>Polyphaga</taxon>
        <taxon>Scarabaeiformia</taxon>
        <taxon>Scarabaeidae</taxon>
        <taxon>Dynastinae</taxon>
        <taxon>Oryctes</taxon>
    </lineage>
</organism>
<sequence length="134" mass="14598">MGQSAGATCVEYLGMLPQLKGKISGIIQQSGSAISSFSLGRYRRLGAYVLSTSLGLQSQNSSAILEYLRTVDPEELRKRALTTSVDVLYGTGAFHGLLYIPGLESRSNKNSLLTEMTYEQLKGGNFNKIRRLMG</sequence>
<evidence type="ECO:0000256" key="3">
    <source>
        <dbReference type="ARBA" id="ARBA00022801"/>
    </source>
</evidence>
<dbReference type="Gene3D" id="3.40.50.1820">
    <property type="entry name" value="alpha/beta hydrolase"/>
    <property type="match status" value="1"/>
</dbReference>
<dbReference type="PANTHER" id="PTHR43142:SF1">
    <property type="entry name" value="CARBOXYLIC ESTER HYDROLASE"/>
    <property type="match status" value="1"/>
</dbReference>
<evidence type="ECO:0000313" key="6">
    <source>
        <dbReference type="EMBL" id="KRT84400.1"/>
    </source>
</evidence>
<dbReference type="Pfam" id="PF00135">
    <property type="entry name" value="COesterase"/>
    <property type="match status" value="1"/>
</dbReference>
<evidence type="ECO:0000256" key="1">
    <source>
        <dbReference type="ARBA" id="ARBA00005964"/>
    </source>
</evidence>
<feature type="domain" description="Carboxylesterase type B" evidence="5">
    <location>
        <begin position="1"/>
        <end position="129"/>
    </location>
</feature>
<keyword evidence="4" id="KW-0325">Glycoprotein</keyword>
<dbReference type="Proteomes" id="UP000051574">
    <property type="component" value="Unassembled WGS sequence"/>
</dbReference>
<dbReference type="PANTHER" id="PTHR43142">
    <property type="entry name" value="CARBOXYLIC ESTER HYDROLASE"/>
    <property type="match status" value="1"/>
</dbReference>
<evidence type="ECO:0000259" key="5">
    <source>
        <dbReference type="Pfam" id="PF00135"/>
    </source>
</evidence>
<protein>
    <submittedName>
        <fullName evidence="6">Esterase</fullName>
    </submittedName>
</protein>
<dbReference type="AlphaFoldDB" id="A0A0T6BAP9"/>
<comment type="caution">
    <text evidence="6">The sequence shown here is derived from an EMBL/GenBank/DDBJ whole genome shotgun (WGS) entry which is preliminary data.</text>
</comment>
<dbReference type="EMBL" id="LJIG01002540">
    <property type="protein sequence ID" value="KRT84400.1"/>
    <property type="molecule type" value="Genomic_DNA"/>
</dbReference>
<dbReference type="SUPFAM" id="SSF53474">
    <property type="entry name" value="alpha/beta-Hydrolases"/>
    <property type="match status" value="1"/>
</dbReference>
<proteinExistence type="inferred from homology"/>
<dbReference type="GO" id="GO:0052689">
    <property type="term" value="F:carboxylic ester hydrolase activity"/>
    <property type="evidence" value="ECO:0007669"/>
    <property type="project" value="UniProtKB-KW"/>
</dbReference>
<dbReference type="InterPro" id="IPR002018">
    <property type="entry name" value="CarbesteraseB"/>
</dbReference>
<dbReference type="OrthoDB" id="19653at2759"/>
<reference evidence="6 7" key="1">
    <citation type="submission" date="2015-09" db="EMBL/GenBank/DDBJ databases">
        <title>Draft genome of the scarab beetle Oryctes borbonicus.</title>
        <authorList>
            <person name="Meyer J.M."/>
            <person name="Markov G.V."/>
            <person name="Baskaran P."/>
            <person name="Herrmann M."/>
            <person name="Sommer R.J."/>
            <person name="Roedelsperger C."/>
        </authorList>
    </citation>
    <scope>NUCLEOTIDE SEQUENCE [LARGE SCALE GENOMIC DNA]</scope>
    <source>
        <strain evidence="6">OB123</strain>
        <tissue evidence="6">Whole animal</tissue>
    </source>
</reference>